<dbReference type="InterPro" id="IPR041657">
    <property type="entry name" value="HTH_17"/>
</dbReference>
<name>A0A2U1JKJ3_9FLAO</name>
<dbReference type="GO" id="GO:0003677">
    <property type="term" value="F:DNA binding"/>
    <property type="evidence" value="ECO:0007669"/>
    <property type="project" value="UniProtKB-KW"/>
</dbReference>
<accession>A0A2U1JKJ3</accession>
<organism evidence="2 3">
    <name type="scientific">Flavobacterium psychrotolerans</name>
    <dbReference type="NCBI Taxonomy" id="2169410"/>
    <lineage>
        <taxon>Bacteria</taxon>
        <taxon>Pseudomonadati</taxon>
        <taxon>Bacteroidota</taxon>
        <taxon>Flavobacteriia</taxon>
        <taxon>Flavobacteriales</taxon>
        <taxon>Flavobacteriaceae</taxon>
        <taxon>Flavobacterium</taxon>
    </lineage>
</organism>
<dbReference type="Proteomes" id="UP000245449">
    <property type="component" value="Unassembled WGS sequence"/>
</dbReference>
<feature type="domain" description="Helix-turn-helix" evidence="1">
    <location>
        <begin position="44"/>
        <end position="88"/>
    </location>
</feature>
<dbReference type="EMBL" id="QCZI01000006">
    <property type="protein sequence ID" value="PWA05681.1"/>
    <property type="molecule type" value="Genomic_DNA"/>
</dbReference>
<protein>
    <submittedName>
        <fullName evidence="2">DNA-binding protein</fullName>
    </submittedName>
</protein>
<dbReference type="AlphaFoldDB" id="A0A2U1JKJ3"/>
<comment type="caution">
    <text evidence="2">The sequence shown here is derived from an EMBL/GenBank/DDBJ whole genome shotgun (WGS) entry which is preliminary data.</text>
</comment>
<evidence type="ECO:0000313" key="3">
    <source>
        <dbReference type="Proteomes" id="UP000245449"/>
    </source>
</evidence>
<dbReference type="OrthoDB" id="1097811at2"/>
<gene>
    <name evidence="2" type="ORF">DB895_06785</name>
</gene>
<keyword evidence="2" id="KW-0238">DNA-binding</keyword>
<dbReference type="Pfam" id="PF12728">
    <property type="entry name" value="HTH_17"/>
    <property type="match status" value="1"/>
</dbReference>
<keyword evidence="3" id="KW-1185">Reference proteome</keyword>
<reference evidence="2 3" key="1">
    <citation type="submission" date="2018-04" db="EMBL/GenBank/DDBJ databases">
        <title>Flavobacterium sp. nov., isolated from glacier ice.</title>
        <authorList>
            <person name="Liu Q."/>
            <person name="Xin Y.-H."/>
        </authorList>
    </citation>
    <scope>NUCLEOTIDE SEQUENCE [LARGE SCALE GENOMIC DNA]</scope>
    <source>
        <strain evidence="2 3">RB1R5</strain>
    </source>
</reference>
<sequence>MENNAILLKELSVEQLQQLIGTSVKNGIQEFQKDLQTKDNSEELLSRDEACKFLKIDSSTLWAWTNKGKVTAYGIGARRYYKRSELLECLTLLKK</sequence>
<dbReference type="RefSeq" id="WP_116724608.1">
    <property type="nucleotide sequence ID" value="NZ_QCZI01000006.1"/>
</dbReference>
<evidence type="ECO:0000259" key="1">
    <source>
        <dbReference type="Pfam" id="PF12728"/>
    </source>
</evidence>
<evidence type="ECO:0000313" key="2">
    <source>
        <dbReference type="EMBL" id="PWA05681.1"/>
    </source>
</evidence>
<proteinExistence type="predicted"/>
<dbReference type="InterPro" id="IPR009061">
    <property type="entry name" value="DNA-bd_dom_put_sf"/>
</dbReference>
<dbReference type="SUPFAM" id="SSF46955">
    <property type="entry name" value="Putative DNA-binding domain"/>
    <property type="match status" value="1"/>
</dbReference>